<organism evidence="1 2">
    <name type="scientific">Trichinella britovi</name>
    <name type="common">Parasitic roundworm</name>
    <dbReference type="NCBI Taxonomy" id="45882"/>
    <lineage>
        <taxon>Eukaryota</taxon>
        <taxon>Metazoa</taxon>
        <taxon>Ecdysozoa</taxon>
        <taxon>Nematoda</taxon>
        <taxon>Enoplea</taxon>
        <taxon>Dorylaimia</taxon>
        <taxon>Trichinellida</taxon>
        <taxon>Trichinellidae</taxon>
        <taxon>Trichinella</taxon>
    </lineage>
</organism>
<name>A0A0V1B853_TRIBR</name>
<reference evidence="1 2" key="1">
    <citation type="submission" date="2015-01" db="EMBL/GenBank/DDBJ databases">
        <title>Evolution of Trichinella species and genotypes.</title>
        <authorList>
            <person name="Korhonen P.K."/>
            <person name="Edoardo P."/>
            <person name="Giuseppe L.R."/>
            <person name="Gasser R.B."/>
        </authorList>
    </citation>
    <scope>NUCLEOTIDE SEQUENCE [LARGE SCALE GENOMIC DNA]</scope>
    <source>
        <strain evidence="1">ISS120</strain>
    </source>
</reference>
<sequence length="42" mass="4657">MLSAYAYPAAYLVDAVAAEKDLYALLSKTRDNPPQRLLEPAF</sequence>
<keyword evidence="2" id="KW-1185">Reference proteome</keyword>
<dbReference type="EMBL" id="JYDI01001357">
    <property type="protein sequence ID" value="KRY32771.1"/>
    <property type="molecule type" value="Genomic_DNA"/>
</dbReference>
<comment type="caution">
    <text evidence="1">The sequence shown here is derived from an EMBL/GenBank/DDBJ whole genome shotgun (WGS) entry which is preliminary data.</text>
</comment>
<proteinExistence type="predicted"/>
<protein>
    <submittedName>
        <fullName evidence="1">Uncharacterized protein</fullName>
    </submittedName>
</protein>
<dbReference type="AlphaFoldDB" id="A0A0V1B853"/>
<dbReference type="Proteomes" id="UP000054653">
    <property type="component" value="Unassembled WGS sequence"/>
</dbReference>
<evidence type="ECO:0000313" key="1">
    <source>
        <dbReference type="EMBL" id="KRY32771.1"/>
    </source>
</evidence>
<evidence type="ECO:0000313" key="2">
    <source>
        <dbReference type="Proteomes" id="UP000054653"/>
    </source>
</evidence>
<gene>
    <name evidence="1" type="ORF">T03_1466</name>
</gene>
<accession>A0A0V1B853</accession>